<comment type="caution">
    <text evidence="2">The sequence shown here is derived from an EMBL/GenBank/DDBJ whole genome shotgun (WGS) entry which is preliminary data.</text>
</comment>
<evidence type="ECO:0000256" key="1">
    <source>
        <dbReference type="SAM" id="MobiDB-lite"/>
    </source>
</evidence>
<name>A0A2I2GGE3_9EURO</name>
<keyword evidence="3" id="KW-1185">Reference proteome</keyword>
<feature type="compositionally biased region" description="Pro residues" evidence="1">
    <location>
        <begin position="16"/>
        <end position="25"/>
    </location>
</feature>
<gene>
    <name evidence="2" type="ORF">P170DRAFT_93881</name>
</gene>
<dbReference type="VEuPathDB" id="FungiDB:P170DRAFT_93881"/>
<dbReference type="AlphaFoldDB" id="A0A2I2GGE3"/>
<feature type="region of interest" description="Disordered" evidence="1">
    <location>
        <begin position="1"/>
        <end position="55"/>
    </location>
</feature>
<organism evidence="2 3">
    <name type="scientific">Aspergillus steynii IBT 23096</name>
    <dbReference type="NCBI Taxonomy" id="1392250"/>
    <lineage>
        <taxon>Eukaryota</taxon>
        <taxon>Fungi</taxon>
        <taxon>Dikarya</taxon>
        <taxon>Ascomycota</taxon>
        <taxon>Pezizomycotina</taxon>
        <taxon>Eurotiomycetes</taxon>
        <taxon>Eurotiomycetidae</taxon>
        <taxon>Eurotiales</taxon>
        <taxon>Aspergillaceae</taxon>
        <taxon>Aspergillus</taxon>
        <taxon>Aspergillus subgen. Circumdati</taxon>
    </lineage>
</organism>
<dbReference type="EMBL" id="MSFO01000002">
    <property type="protein sequence ID" value="PLB51930.1"/>
    <property type="molecule type" value="Genomic_DNA"/>
</dbReference>
<accession>A0A2I2GGE3</accession>
<dbReference type="Proteomes" id="UP000234275">
    <property type="component" value="Unassembled WGS sequence"/>
</dbReference>
<evidence type="ECO:0000313" key="3">
    <source>
        <dbReference type="Proteomes" id="UP000234275"/>
    </source>
</evidence>
<dbReference type="RefSeq" id="XP_024707232.1">
    <property type="nucleotide sequence ID" value="XM_024855439.1"/>
</dbReference>
<reference evidence="2 3" key="1">
    <citation type="submission" date="2016-12" db="EMBL/GenBank/DDBJ databases">
        <title>The genomes of Aspergillus section Nigri reveals drivers in fungal speciation.</title>
        <authorList>
            <consortium name="DOE Joint Genome Institute"/>
            <person name="Vesth T.C."/>
            <person name="Nybo J."/>
            <person name="Theobald S."/>
            <person name="Brandl J."/>
            <person name="Frisvad J.C."/>
            <person name="Nielsen K.F."/>
            <person name="Lyhne E.K."/>
            <person name="Kogle M.E."/>
            <person name="Kuo A."/>
            <person name="Riley R."/>
            <person name="Clum A."/>
            <person name="Nolan M."/>
            <person name="Lipzen A."/>
            <person name="Salamov A."/>
            <person name="Henrissat B."/>
            <person name="Wiebenga A."/>
            <person name="De Vries R.P."/>
            <person name="Grigoriev I.V."/>
            <person name="Mortensen U.H."/>
            <person name="Andersen M.R."/>
            <person name="Baker S.E."/>
        </authorList>
    </citation>
    <scope>NUCLEOTIDE SEQUENCE [LARGE SCALE GENOMIC DNA]</scope>
    <source>
        <strain evidence="2 3">IBT 23096</strain>
    </source>
</reference>
<evidence type="ECO:0000313" key="2">
    <source>
        <dbReference type="EMBL" id="PLB51930.1"/>
    </source>
</evidence>
<sequence>MPLRDHISGPLSLGTPGPPSRPPQPAAISPPSNASSDQSSGGNALSPIDSLTTPSKALLQIPQSPSSNAAEFCITNRPRPVRSLIRQTIPRPGLGMRRL</sequence>
<dbReference type="GeneID" id="36563146"/>
<proteinExistence type="predicted"/>
<feature type="compositionally biased region" description="Low complexity" evidence="1">
    <location>
        <begin position="26"/>
        <end position="44"/>
    </location>
</feature>
<protein>
    <submittedName>
        <fullName evidence="2">Uncharacterized protein</fullName>
    </submittedName>
</protein>